<evidence type="ECO:0000256" key="7">
    <source>
        <dbReference type="ARBA" id="ARBA00022723"/>
    </source>
</evidence>
<dbReference type="SUPFAM" id="SSF159034">
    <property type="entry name" value="Mib/herc2 domain-like"/>
    <property type="match status" value="1"/>
</dbReference>
<dbReference type="PROSITE" id="PS50135">
    <property type="entry name" value="ZF_ZZ_2"/>
    <property type="match status" value="1"/>
</dbReference>
<dbReference type="GO" id="GO:0016567">
    <property type="term" value="P:protein ubiquitination"/>
    <property type="evidence" value="ECO:0000318"/>
    <property type="project" value="GO_Central"/>
</dbReference>
<comment type="subcellular location">
    <subcellularLocation>
        <location evidence="2">Cytoplasm</location>
    </subcellularLocation>
</comment>
<feature type="compositionally biased region" description="Basic and acidic residues" evidence="15">
    <location>
        <begin position="793"/>
        <end position="807"/>
    </location>
</feature>
<keyword evidence="8" id="KW-0677">Repeat</keyword>
<feature type="domain" description="MIB/HERC2" evidence="17">
    <location>
        <begin position="1"/>
        <end position="76"/>
    </location>
</feature>
<evidence type="ECO:0000256" key="14">
    <source>
        <dbReference type="SAM" id="Coils"/>
    </source>
</evidence>
<dbReference type="FunFam" id="1.25.40.20:FF:000895">
    <property type="entry name" value="Uncharacterized protein"/>
    <property type="match status" value="1"/>
</dbReference>
<evidence type="ECO:0000256" key="12">
    <source>
        <dbReference type="PROSITE-ProRule" id="PRU00023"/>
    </source>
</evidence>
<keyword evidence="10" id="KW-0833">Ubl conjugation pathway</keyword>
<protein>
    <recommendedName>
        <fullName evidence="4">RING-type E3 ubiquitin transferase</fullName>
        <ecNumber evidence="4">2.3.2.27</ecNumber>
    </recommendedName>
</protein>
<comment type="pathway">
    <text evidence="3">Protein modification; protein ubiquitination.</text>
</comment>
<evidence type="ECO:0000256" key="15">
    <source>
        <dbReference type="SAM" id="MobiDB-lite"/>
    </source>
</evidence>
<feature type="repeat" description="ANK" evidence="12">
    <location>
        <begin position="634"/>
        <end position="666"/>
    </location>
</feature>
<keyword evidence="11" id="KW-0862">Zinc</keyword>
<dbReference type="Gene3D" id="2.30.30.40">
    <property type="entry name" value="SH3 Domains"/>
    <property type="match status" value="1"/>
</dbReference>
<feature type="coiled-coil region" evidence="14">
    <location>
        <begin position="823"/>
        <end position="850"/>
    </location>
</feature>
<reference evidence="19" key="1">
    <citation type="submission" date="2015-02" db="EMBL/GenBank/DDBJ databases">
        <title>Genome sequencing for Strongylocentrotus purpuratus.</title>
        <authorList>
            <person name="Murali S."/>
            <person name="Liu Y."/>
            <person name="Vee V."/>
            <person name="English A."/>
            <person name="Wang M."/>
            <person name="Skinner E."/>
            <person name="Han Y."/>
            <person name="Muzny D.M."/>
            <person name="Worley K.C."/>
            <person name="Gibbs R.A."/>
        </authorList>
    </citation>
    <scope>NUCLEOTIDE SEQUENCE</scope>
</reference>
<dbReference type="Gene3D" id="3.30.60.90">
    <property type="match status" value="1"/>
</dbReference>
<feature type="repeat" description="ANK" evidence="12">
    <location>
        <begin position="466"/>
        <end position="498"/>
    </location>
</feature>
<evidence type="ECO:0000256" key="6">
    <source>
        <dbReference type="ARBA" id="ARBA00022679"/>
    </source>
</evidence>
<evidence type="ECO:0000256" key="4">
    <source>
        <dbReference type="ARBA" id="ARBA00012483"/>
    </source>
</evidence>
<dbReference type="GO" id="GO:0061630">
    <property type="term" value="F:ubiquitin protein ligase activity"/>
    <property type="evidence" value="ECO:0000318"/>
    <property type="project" value="GO_Central"/>
</dbReference>
<dbReference type="EnsemblMetazoa" id="XM_030996443">
    <property type="protein sequence ID" value="XP_030852303"/>
    <property type="gene ID" value="LOC105444572"/>
</dbReference>
<dbReference type="InterPro" id="IPR036770">
    <property type="entry name" value="Ankyrin_rpt-contain_sf"/>
</dbReference>
<dbReference type="Pfam" id="PF12796">
    <property type="entry name" value="Ank_2"/>
    <property type="match status" value="2"/>
</dbReference>
<dbReference type="Pfam" id="PF06701">
    <property type="entry name" value="MIB_HERC2"/>
    <property type="match status" value="1"/>
</dbReference>
<dbReference type="EC" id="2.3.2.27" evidence="4"/>
<dbReference type="InterPro" id="IPR040847">
    <property type="entry name" value="SH3_15"/>
</dbReference>
<feature type="domain" description="ZZ-type" evidence="16">
    <location>
        <begin position="81"/>
        <end position="133"/>
    </location>
</feature>
<evidence type="ECO:0000256" key="2">
    <source>
        <dbReference type="ARBA" id="ARBA00004496"/>
    </source>
</evidence>
<feature type="region of interest" description="Disordered" evidence="15">
    <location>
        <begin position="756"/>
        <end position="821"/>
    </location>
</feature>
<reference evidence="18" key="2">
    <citation type="submission" date="2021-01" db="UniProtKB">
        <authorList>
            <consortium name="EnsemblMetazoa"/>
        </authorList>
    </citation>
    <scope>IDENTIFICATION</scope>
</reference>
<dbReference type="RefSeq" id="XP_030852303.1">
    <property type="nucleotide sequence ID" value="XM_030996443.1"/>
</dbReference>
<evidence type="ECO:0000313" key="18">
    <source>
        <dbReference type="EnsemblMetazoa" id="XP_030852303"/>
    </source>
</evidence>
<name>A0A7M7PII6_STRPU</name>
<keyword evidence="19" id="KW-1185">Reference proteome</keyword>
<keyword evidence="9 13" id="KW-0863">Zinc-finger</keyword>
<keyword evidence="5" id="KW-0963">Cytoplasm</keyword>
<accession>A0A7M7PII6</accession>
<organism evidence="18 19">
    <name type="scientific">Strongylocentrotus purpuratus</name>
    <name type="common">Purple sea urchin</name>
    <dbReference type="NCBI Taxonomy" id="7668"/>
    <lineage>
        <taxon>Eukaryota</taxon>
        <taxon>Metazoa</taxon>
        <taxon>Echinodermata</taxon>
        <taxon>Eleutherozoa</taxon>
        <taxon>Echinozoa</taxon>
        <taxon>Echinoidea</taxon>
        <taxon>Euechinoidea</taxon>
        <taxon>Echinacea</taxon>
        <taxon>Camarodonta</taxon>
        <taxon>Echinidea</taxon>
        <taxon>Strongylocentrotidae</taxon>
        <taxon>Strongylocentrotus</taxon>
    </lineage>
</organism>
<dbReference type="GO" id="GO:0005737">
    <property type="term" value="C:cytoplasm"/>
    <property type="evidence" value="ECO:0000318"/>
    <property type="project" value="GO_Central"/>
</dbReference>
<dbReference type="InParanoid" id="A0A7M7PII6"/>
<evidence type="ECO:0000256" key="10">
    <source>
        <dbReference type="ARBA" id="ARBA00022786"/>
    </source>
</evidence>
<dbReference type="InterPro" id="IPR043145">
    <property type="entry name" value="Znf_ZZ_sf"/>
</dbReference>
<dbReference type="PANTHER" id="PTHR24202">
    <property type="entry name" value="E3 UBIQUITIN-PROTEIN LIGASE MIB2"/>
    <property type="match status" value="1"/>
</dbReference>
<proteinExistence type="predicted"/>
<dbReference type="FunFam" id="2.30.30.40:FF:000044">
    <property type="entry name" value="E3 ubiquitin-protein ligase MIB2, putative"/>
    <property type="match status" value="1"/>
</dbReference>
<keyword evidence="14" id="KW-0175">Coiled coil</keyword>
<dbReference type="UniPathway" id="UPA00143"/>
<evidence type="ECO:0000256" key="5">
    <source>
        <dbReference type="ARBA" id="ARBA00022490"/>
    </source>
</evidence>
<dbReference type="Proteomes" id="UP000007110">
    <property type="component" value="Unassembled WGS sequence"/>
</dbReference>
<feature type="compositionally biased region" description="Polar residues" evidence="15">
    <location>
        <begin position="771"/>
        <end position="792"/>
    </location>
</feature>
<dbReference type="Pfam" id="PF00023">
    <property type="entry name" value="Ank"/>
    <property type="match status" value="1"/>
</dbReference>
<evidence type="ECO:0000256" key="8">
    <source>
        <dbReference type="ARBA" id="ARBA00022737"/>
    </source>
</evidence>
<dbReference type="InterPro" id="IPR010606">
    <property type="entry name" value="Mib_Herc2"/>
</dbReference>
<dbReference type="PROSITE" id="PS50088">
    <property type="entry name" value="ANK_REPEAT"/>
    <property type="match status" value="3"/>
</dbReference>
<keyword evidence="7" id="KW-0479">Metal-binding</keyword>
<dbReference type="Pfam" id="PF00569">
    <property type="entry name" value="ZZ"/>
    <property type="match status" value="1"/>
</dbReference>
<dbReference type="AlphaFoldDB" id="A0A7M7PII6"/>
<evidence type="ECO:0000256" key="9">
    <source>
        <dbReference type="ARBA" id="ARBA00022771"/>
    </source>
</evidence>
<dbReference type="PRINTS" id="PR01415">
    <property type="entry name" value="ANKYRIN"/>
</dbReference>
<feature type="repeat" description="ANK" evidence="12">
    <location>
        <begin position="499"/>
        <end position="531"/>
    </location>
</feature>
<evidence type="ECO:0000256" key="13">
    <source>
        <dbReference type="PROSITE-ProRule" id="PRU00228"/>
    </source>
</evidence>
<comment type="catalytic activity">
    <reaction evidence="1">
        <text>S-ubiquitinyl-[E2 ubiquitin-conjugating enzyme]-L-cysteine + [acceptor protein]-L-lysine = [E2 ubiquitin-conjugating enzyme]-L-cysteine + N(6)-ubiquitinyl-[acceptor protein]-L-lysine.</text>
        <dbReference type="EC" id="2.3.2.27"/>
    </reaction>
</comment>
<dbReference type="GO" id="GO:0008270">
    <property type="term" value="F:zinc ion binding"/>
    <property type="evidence" value="ECO:0007669"/>
    <property type="project" value="UniProtKB-KW"/>
</dbReference>
<evidence type="ECO:0000256" key="11">
    <source>
        <dbReference type="ARBA" id="ARBA00022833"/>
    </source>
</evidence>
<dbReference type="SUPFAM" id="SSF48403">
    <property type="entry name" value="Ankyrin repeat"/>
    <property type="match status" value="1"/>
</dbReference>
<dbReference type="InterPro" id="IPR000433">
    <property type="entry name" value="Znf_ZZ"/>
</dbReference>
<evidence type="ECO:0000313" key="19">
    <source>
        <dbReference type="Proteomes" id="UP000007110"/>
    </source>
</evidence>
<dbReference type="Pfam" id="PF18346">
    <property type="entry name" value="SH3_15"/>
    <property type="match status" value="1"/>
</dbReference>
<dbReference type="SMART" id="SM00291">
    <property type="entry name" value="ZnF_ZZ"/>
    <property type="match status" value="1"/>
</dbReference>
<dbReference type="GeneID" id="105444572"/>
<dbReference type="FunFam" id="1.25.40.20:FF:000974">
    <property type="entry name" value="Uncharacterized protein"/>
    <property type="match status" value="1"/>
</dbReference>
<dbReference type="InterPro" id="IPR002110">
    <property type="entry name" value="Ankyrin_rpt"/>
</dbReference>
<dbReference type="PANTHER" id="PTHR24202:SF4">
    <property type="entry name" value="E3 UBIQUITIN-PROTEIN LIGASE MIB2-RELATED"/>
    <property type="match status" value="1"/>
</dbReference>
<dbReference type="FunFam" id="3.30.60.90:FF:000004">
    <property type="entry name" value="Putative E3 ubiquitin-protein ligase MIB2"/>
    <property type="match status" value="1"/>
</dbReference>
<keyword evidence="6" id="KW-0808">Transferase</keyword>
<evidence type="ECO:0000256" key="3">
    <source>
        <dbReference type="ARBA" id="ARBA00004906"/>
    </source>
</evidence>
<evidence type="ECO:0000259" key="17">
    <source>
        <dbReference type="PROSITE" id="PS51416"/>
    </source>
</evidence>
<dbReference type="OrthoDB" id="2122982at2759"/>
<evidence type="ECO:0000259" key="16">
    <source>
        <dbReference type="PROSITE" id="PS50135"/>
    </source>
</evidence>
<dbReference type="KEGG" id="spu:105444572"/>
<dbReference type="Gene3D" id="1.25.40.20">
    <property type="entry name" value="Ankyrin repeat-containing domain"/>
    <property type="match status" value="2"/>
</dbReference>
<dbReference type="InterPro" id="IPR037252">
    <property type="entry name" value="Mib_Herc2_sf"/>
</dbReference>
<evidence type="ECO:0000256" key="1">
    <source>
        <dbReference type="ARBA" id="ARBA00000900"/>
    </source>
</evidence>
<dbReference type="SMART" id="SM00248">
    <property type="entry name" value="ANK"/>
    <property type="match status" value="6"/>
</dbReference>
<sequence length="888" mass="99101">MESSVKPGFRVIRGPDWTYKNQDGGKGYAGTVLRLHGERQPHFPKLSVLIQWDSGDKGLYRAGYDQGYDLRIIDTANAVCHPKVWCDGCDVDEIRGIRWRCTECYAIDLCTTCYMNDEHDLSHIFMRVLSSDKTSMGPKMLPRSSSPRLALEGSFAGAKVVRHPQWHKRLESDKLLGTVVRHGQTLEDKVNVRAAVEFSSGRERVDLIKMLCTLPGSGGFVYAGHLPNLGDLEPVNEGDNVLVTATPAELEELHKRRGLWQPVMVKTVRKKGFVNRRTKYGDFTVTFQDSQETFTMNSAALRKIHPLCLGQLVRISDNIEMVKRLQSRHGGWTAAMEKAIGTVGKVVEIDGSEIRVETKDNQKLIFNSANLAPERIRAPEPEDKSSEEIKRVISRVKQDPEWSIMAAAEAGDIKEMERILAIHPEWIHYQSEYGLSLLGYFASTCNVYNVKFLLEKGAFIEYIDINGCTPLFLATHRNKYEIVEYLLDQGADVHAVNWRGYTCLHLACSQGFSQCARYLLMHGADLNQKGENNLTPALQSIIGGRTLVDLIVDRKEADLKAVSRNLVSAMHQAARFDKTYAMSKLLDKIPRLGEAMEGNDRTPLYSAAYKGCRDAAELLIKKGRCNVNAVDSECGTCPLAAAIFFQNFHLVDVLVKHGADINLPNIVGKTSLQFAVDVHATRGQDMKEEPYMAEMKMKWGHLGIKTNSDALLAFLVSHGGDLNAFNSERVTIKTLLQHQPILQPLLEIQSQRGKDIARQQSTANRPLRTLTVKTNDTGAEANSVSSLLQKSTGRQDSKKQSSGDSSEKFAAGSGIQQKSSGDLHHLQAELQRKDEELETLRSRVKTLEHLIKKKISFTCGHNVIRSIAELVPECPYCSEPISSVVDLQ</sequence>
<keyword evidence="12" id="KW-0040">ANK repeat</keyword>
<dbReference type="OMA" id="EDNTHAM"/>
<dbReference type="PROSITE" id="PS50297">
    <property type="entry name" value="ANK_REP_REGION"/>
    <property type="match status" value="2"/>
</dbReference>
<dbReference type="PROSITE" id="PS51416">
    <property type="entry name" value="MIB_HERC2"/>
    <property type="match status" value="1"/>
</dbReference>
<dbReference type="SUPFAM" id="SSF57850">
    <property type="entry name" value="RING/U-box"/>
    <property type="match status" value="1"/>
</dbReference>
<dbReference type="PROSITE" id="PS01357">
    <property type="entry name" value="ZF_ZZ_1"/>
    <property type="match status" value="1"/>
</dbReference>